<feature type="region of interest" description="Disordered" evidence="1">
    <location>
        <begin position="1"/>
        <end position="32"/>
    </location>
</feature>
<gene>
    <name evidence="2" type="ORF">Syun_004507</name>
</gene>
<sequence length="163" mass="18566">MKETTATRRRDPRVTATPEIPERLAESETERRELRAKNETDLGVLDRTIERDLRIFGDDRTRRILGRGRSLGLEVLAQSRGDLRLDPRFDAVNVIALVIQEDDNDILDSFVLLRGDVAESCESNGIFNYASKTYFKILRYYLPAILNSIPDNMENGAVPERVG</sequence>
<feature type="compositionally biased region" description="Basic and acidic residues" evidence="1">
    <location>
        <begin position="1"/>
        <end position="13"/>
    </location>
</feature>
<proteinExistence type="predicted"/>
<dbReference type="AlphaFoldDB" id="A0AAP0L5P7"/>
<organism evidence="2 3">
    <name type="scientific">Stephania yunnanensis</name>
    <dbReference type="NCBI Taxonomy" id="152371"/>
    <lineage>
        <taxon>Eukaryota</taxon>
        <taxon>Viridiplantae</taxon>
        <taxon>Streptophyta</taxon>
        <taxon>Embryophyta</taxon>
        <taxon>Tracheophyta</taxon>
        <taxon>Spermatophyta</taxon>
        <taxon>Magnoliopsida</taxon>
        <taxon>Ranunculales</taxon>
        <taxon>Menispermaceae</taxon>
        <taxon>Menispermoideae</taxon>
        <taxon>Cissampelideae</taxon>
        <taxon>Stephania</taxon>
    </lineage>
</organism>
<comment type="caution">
    <text evidence="2">The sequence shown here is derived from an EMBL/GenBank/DDBJ whole genome shotgun (WGS) entry which is preliminary data.</text>
</comment>
<name>A0AAP0L5P7_9MAGN</name>
<keyword evidence="3" id="KW-1185">Reference proteome</keyword>
<evidence type="ECO:0000313" key="3">
    <source>
        <dbReference type="Proteomes" id="UP001420932"/>
    </source>
</evidence>
<evidence type="ECO:0000313" key="2">
    <source>
        <dbReference type="EMBL" id="KAK9163605.1"/>
    </source>
</evidence>
<reference evidence="2 3" key="1">
    <citation type="submission" date="2024-01" db="EMBL/GenBank/DDBJ databases">
        <title>Genome assemblies of Stephania.</title>
        <authorList>
            <person name="Yang L."/>
        </authorList>
    </citation>
    <scope>NUCLEOTIDE SEQUENCE [LARGE SCALE GENOMIC DNA]</scope>
    <source>
        <strain evidence="2">YNDBR</strain>
        <tissue evidence="2">Leaf</tissue>
    </source>
</reference>
<accession>A0AAP0L5P7</accession>
<evidence type="ECO:0000256" key="1">
    <source>
        <dbReference type="SAM" id="MobiDB-lite"/>
    </source>
</evidence>
<feature type="compositionally biased region" description="Basic and acidic residues" evidence="1">
    <location>
        <begin position="20"/>
        <end position="32"/>
    </location>
</feature>
<protein>
    <submittedName>
        <fullName evidence="2">Uncharacterized protein</fullName>
    </submittedName>
</protein>
<dbReference type="Proteomes" id="UP001420932">
    <property type="component" value="Unassembled WGS sequence"/>
</dbReference>
<dbReference type="EMBL" id="JBBNAF010000002">
    <property type="protein sequence ID" value="KAK9163605.1"/>
    <property type="molecule type" value="Genomic_DNA"/>
</dbReference>